<dbReference type="CDD" id="cd16930">
    <property type="entry name" value="HATPase_TopII-like"/>
    <property type="match status" value="1"/>
</dbReference>
<dbReference type="Gene3D" id="3.30.230.10">
    <property type="match status" value="1"/>
</dbReference>
<evidence type="ECO:0000256" key="7">
    <source>
        <dbReference type="ARBA" id="ARBA00022723"/>
    </source>
</evidence>
<keyword evidence="20" id="KW-1185">Reference proteome</keyword>
<dbReference type="InterPro" id="IPR006171">
    <property type="entry name" value="TOPRIM_dom"/>
</dbReference>
<dbReference type="InterPro" id="IPR001154">
    <property type="entry name" value="TopoII_euk"/>
</dbReference>
<dbReference type="Pfam" id="PF02518">
    <property type="entry name" value="HATPase_c"/>
    <property type="match status" value="1"/>
</dbReference>
<comment type="cofactor">
    <cofactor evidence="3">
        <name>Mg(2+)</name>
        <dbReference type="ChEBI" id="CHEBI:18420"/>
    </cofactor>
</comment>
<evidence type="ECO:0000256" key="9">
    <source>
        <dbReference type="ARBA" id="ARBA00022840"/>
    </source>
</evidence>
<evidence type="ECO:0000256" key="10">
    <source>
        <dbReference type="ARBA" id="ARBA00022842"/>
    </source>
</evidence>
<reference evidence="19" key="1">
    <citation type="submission" date="2022-07" db="EMBL/GenBank/DDBJ databases">
        <title>Phylogenomic reconstructions and comparative analyses of Kickxellomycotina fungi.</title>
        <authorList>
            <person name="Reynolds N.K."/>
            <person name="Stajich J.E."/>
            <person name="Barry K."/>
            <person name="Grigoriev I.V."/>
            <person name="Crous P."/>
            <person name="Smith M.E."/>
        </authorList>
    </citation>
    <scope>NUCLEOTIDE SEQUENCE</scope>
    <source>
        <strain evidence="19">IMI 214461</strain>
    </source>
</reference>
<dbReference type="Gene3D" id="3.30.1360.40">
    <property type="match status" value="1"/>
</dbReference>
<dbReference type="SUPFAM" id="SSF55874">
    <property type="entry name" value="ATPase domain of HSP90 chaperone/DNA topoisomerase II/histidine kinase"/>
    <property type="match status" value="1"/>
</dbReference>
<dbReference type="PROSITE" id="PS00177">
    <property type="entry name" value="TOPOISOMERASE_II"/>
    <property type="match status" value="1"/>
</dbReference>
<keyword evidence="13 14" id="KW-0413">Isomerase</keyword>
<evidence type="ECO:0000313" key="20">
    <source>
        <dbReference type="Proteomes" id="UP001150907"/>
    </source>
</evidence>
<dbReference type="InterPro" id="IPR013758">
    <property type="entry name" value="Topo_IIA_A/C_ab"/>
</dbReference>
<feature type="region of interest" description="Disordered" evidence="16">
    <location>
        <begin position="1204"/>
        <end position="1296"/>
    </location>
</feature>
<evidence type="ECO:0000256" key="2">
    <source>
        <dbReference type="ARBA" id="ARBA00001913"/>
    </source>
</evidence>
<dbReference type="PRINTS" id="PR00418">
    <property type="entry name" value="TPI2FAMILY"/>
</dbReference>
<evidence type="ECO:0000256" key="13">
    <source>
        <dbReference type="ARBA" id="ARBA00023235"/>
    </source>
</evidence>
<dbReference type="InterPro" id="IPR036890">
    <property type="entry name" value="HATPase_C_sf"/>
</dbReference>
<dbReference type="SUPFAM" id="SSF56719">
    <property type="entry name" value="Type II DNA topoisomerase"/>
    <property type="match status" value="1"/>
</dbReference>
<gene>
    <name evidence="19" type="primary">TOP2</name>
    <name evidence="19" type="ORF">H4R26_001591</name>
</gene>
<feature type="active site" description="O-(5'-phospho-DNA)-tyrosine intermediate" evidence="14">
    <location>
        <position position="828"/>
    </location>
</feature>
<keyword evidence="9 15" id="KW-0067">ATP-binding</keyword>
<dbReference type="EMBL" id="JANBQF010000073">
    <property type="protein sequence ID" value="KAJ2006092.1"/>
    <property type="molecule type" value="Genomic_DNA"/>
</dbReference>
<dbReference type="FunFam" id="3.30.230.10:FF:000008">
    <property type="entry name" value="DNA topoisomerase 2"/>
    <property type="match status" value="1"/>
</dbReference>
<dbReference type="GO" id="GO:0046872">
    <property type="term" value="F:metal ion binding"/>
    <property type="evidence" value="ECO:0007669"/>
    <property type="project" value="UniProtKB-KW"/>
</dbReference>
<dbReference type="CDD" id="cd03365">
    <property type="entry name" value="TOPRIM_TopoIIA"/>
    <property type="match status" value="1"/>
</dbReference>
<evidence type="ECO:0000256" key="12">
    <source>
        <dbReference type="ARBA" id="ARBA00023125"/>
    </source>
</evidence>
<dbReference type="GO" id="GO:0000712">
    <property type="term" value="P:resolution of meiotic recombination intermediates"/>
    <property type="evidence" value="ECO:0007669"/>
    <property type="project" value="TreeGrafter"/>
</dbReference>
<comment type="catalytic activity">
    <reaction evidence="1 14 15">
        <text>ATP-dependent breakage, passage and rejoining of double-stranded DNA.</text>
        <dbReference type="EC" id="5.6.2.2"/>
    </reaction>
</comment>
<sequence length="1477" mass="163919">MSDYDDSDAGSNYAFGESPIKSKPAAAPKAKAKPVSLASNGNGNGTANGGSSSGSKGSRPNVEEIYQKKTPIEHILLRPDTYIGSVEPIDEEMWVYDPATKRMTLRTIKYTPGLYKIVDEILVNAADNKARDPTMKKIEVTIDRDNGTISIQNDGKGIPIEIHREHDAYVPELIFGHLLTSSNYNDNEEKITGGRNGYGAKLCNIFSTEFIVETADTNVQKKYVQVFSDNMLKIGKPKITKHATKKEYTKITFKPDFKKFHMTHLDDDAVALITRRVYDLAGCVGGITVFLNGEAISLKSFKSYVELYLLPSPTSEEVLPTKAPEIVYKKFSDRWEVAFAVSEGQFKQVSFVNSINTTRGGTHVNYIADQITKNFIASLKKSKVAIKPHLVKNNMWLFINSKIANPTFDSQTKETLTLRQTAFGSKCDITDDFMKGVMKTELKEFVDMMVKRKEERDMKKTDGTRTSRITGIEKLDDANLAGTRFSKDCTLILTEGDSAKTLAVAGLGVQGRDKFGIFALRGKPLNVRDASSSQIADNKEFTNIKQILGLKHGTKYTSTDQLRYGHVLIMADQDVDGSHIKGLLINMFDSMYPGLLEVNGFLQQFITPVVRVTSLRGSTRKDFYTETEFKQWFEEQGDAAKNWRIKYYKGLGTSKDVDAHEYFRKLDFHRKTFVPARVDDRKLLDMAFNKTRANDRKEWLAAYQPGVWVDNNQPTVTIDEFINKELVLFSIEDNSRSIPSVVDGLKPGQRKILWTALEANIKSEIKVVSLQGKVTEKAMYHHGDQSLIATIVNMAQDFVGSNNINLLMPEGSFGTRLAGGKDAASARYISTFLNKIARAIYHKNDDALLENLTDDGKVVEPRWFVPVLPMVLVNGIEGIGTGWSTSIPNYNPSDIIANIRRLMNHQPIEPMTPWYRGFRGTIEKLSVDRFRTLGSIEKLSDTELHIAELPIRVWTESYKTQLNKWMSGSDKSPTIIKDFRYNASTLTVDITLTLTEDQMQKAEAEGLENRFKLSSSIATSNMVCFDRAGRLRRYTSAEEIIEDFYPLRLRYYQLRKENMADKLGRDLQMADNRARFVMEIIQKKLTVNNRKRKDIIQDLRNRNYEPMPKTARAVVAGDPDSEQQAEAAEKEEASDYDYLLSMPIWNLTMEKVEKLLKEKNDIQKKLEDLLALSPVDLWTTDLEEIEKLWDVMVAEYEQRLLDDEENRRSQGGNKGKGKARARQPAKKAVAAKRKSDTVKIEDDSDFADKPAIKAPKTEGSGATSASSSAAAAAKPRARPKKETDGATPVAVPKPEVSVPITLGSDLEDSDEDVTAAIFKKAAAKRQIGGKQTTLSDLFTRKTNVDGAALSKKATPVDSGIASASSSSPALVAAKAKPAAAKVLAAKAVPAKAAPAKGRGASKKMVVDSDDEDDDFGGPSDSDADDIPAPAAPKARPAASRRAAAVKKPVYMDISDGSGDEYGGGVGGDGDDDEFEMD</sequence>
<feature type="region of interest" description="Disordered" evidence="16">
    <location>
        <begin position="1386"/>
        <end position="1477"/>
    </location>
</feature>
<evidence type="ECO:0000256" key="11">
    <source>
        <dbReference type="ARBA" id="ARBA00023029"/>
    </source>
</evidence>
<dbReference type="Gene3D" id="3.90.199.10">
    <property type="entry name" value="Topoisomerase II, domain 5"/>
    <property type="match status" value="1"/>
</dbReference>
<dbReference type="FunFam" id="3.30.565.10:FF:000004">
    <property type="entry name" value="DNA topoisomerase 2"/>
    <property type="match status" value="1"/>
</dbReference>
<dbReference type="EC" id="5.6.2.2" evidence="5 15"/>
<dbReference type="Pfam" id="PF00521">
    <property type="entry name" value="DNA_topoisoIV"/>
    <property type="match status" value="1"/>
</dbReference>
<dbReference type="Proteomes" id="UP001150907">
    <property type="component" value="Unassembled WGS sequence"/>
</dbReference>
<keyword evidence="10" id="KW-0460">Magnesium</keyword>
<feature type="compositionally biased region" description="Low complexity" evidence="16">
    <location>
        <begin position="1386"/>
        <end position="1396"/>
    </location>
</feature>
<dbReference type="Pfam" id="PF00204">
    <property type="entry name" value="DNA_gyraseB"/>
    <property type="match status" value="1"/>
</dbReference>
<proteinExistence type="inferred from homology"/>
<feature type="region of interest" description="Disordered" evidence="16">
    <location>
        <begin position="1"/>
        <end position="60"/>
    </location>
</feature>
<name>A0A9W8BEI5_9FUNG</name>
<feature type="domain" description="Topo IIA-type catalytic" evidence="18">
    <location>
        <begin position="738"/>
        <end position="1182"/>
    </location>
</feature>
<dbReference type="GO" id="GO:0006265">
    <property type="term" value="P:DNA topological change"/>
    <property type="evidence" value="ECO:0007669"/>
    <property type="project" value="UniProtKB-UniRule"/>
</dbReference>
<dbReference type="Gene3D" id="3.40.50.670">
    <property type="match status" value="1"/>
</dbReference>
<dbReference type="FunFam" id="3.30.1360.40:FF:000003">
    <property type="entry name" value="DNA topoisomerase 2"/>
    <property type="match status" value="1"/>
</dbReference>
<comment type="subunit">
    <text evidence="15">Homodimer.</text>
</comment>
<keyword evidence="7" id="KW-0479">Metal-binding</keyword>
<keyword evidence="8 15" id="KW-0547">Nucleotide-binding</keyword>
<dbReference type="InterPro" id="IPR014721">
    <property type="entry name" value="Ribsml_uS5_D2-typ_fold_subgr"/>
</dbReference>
<dbReference type="PANTHER" id="PTHR10169:SF38">
    <property type="entry name" value="DNA TOPOISOMERASE 2"/>
    <property type="match status" value="1"/>
</dbReference>
<evidence type="ECO:0000259" key="18">
    <source>
        <dbReference type="PROSITE" id="PS52040"/>
    </source>
</evidence>
<dbReference type="Pfam" id="PF01751">
    <property type="entry name" value="Toprim"/>
    <property type="match status" value="1"/>
</dbReference>
<dbReference type="InterPro" id="IPR020568">
    <property type="entry name" value="Ribosomal_Su5_D2-typ_SF"/>
</dbReference>
<feature type="compositionally biased region" description="Gly residues" evidence="16">
    <location>
        <begin position="42"/>
        <end position="52"/>
    </location>
</feature>
<feature type="domain" description="Toprim" evidence="17">
    <location>
        <begin position="489"/>
        <end position="607"/>
    </location>
</feature>
<protein>
    <recommendedName>
        <fullName evidence="6 15">DNA topoisomerase 2</fullName>
        <ecNumber evidence="5 15">5.6.2.2</ecNumber>
    </recommendedName>
</protein>
<dbReference type="GO" id="GO:0005524">
    <property type="term" value="F:ATP binding"/>
    <property type="evidence" value="ECO:0007669"/>
    <property type="project" value="UniProtKB-UniRule"/>
</dbReference>
<feature type="compositionally biased region" description="Acidic residues" evidence="16">
    <location>
        <begin position="1468"/>
        <end position="1477"/>
    </location>
</feature>
<evidence type="ECO:0000256" key="8">
    <source>
        <dbReference type="ARBA" id="ARBA00022741"/>
    </source>
</evidence>
<dbReference type="InterPro" id="IPR013759">
    <property type="entry name" value="Topo_IIA_B_C"/>
</dbReference>
<keyword evidence="11 14" id="KW-0799">Topoisomerase</keyword>
<evidence type="ECO:0000256" key="14">
    <source>
        <dbReference type="PROSITE-ProRule" id="PRU01384"/>
    </source>
</evidence>
<feature type="compositionally biased region" description="Low complexity" evidence="16">
    <location>
        <begin position="1257"/>
        <end position="1274"/>
    </location>
</feature>
<dbReference type="GO" id="GO:0003918">
    <property type="term" value="F:DNA topoisomerase type II (double strand cut, ATP-hydrolyzing) activity"/>
    <property type="evidence" value="ECO:0007669"/>
    <property type="project" value="UniProtKB-UniRule"/>
</dbReference>
<dbReference type="GO" id="GO:0005634">
    <property type="term" value="C:nucleus"/>
    <property type="evidence" value="ECO:0007669"/>
    <property type="project" value="TreeGrafter"/>
</dbReference>
<dbReference type="FunFam" id="3.40.50.670:FF:000001">
    <property type="entry name" value="DNA topoisomerase 2"/>
    <property type="match status" value="2"/>
</dbReference>
<dbReference type="FunFam" id="3.90.199.10:FF:000002">
    <property type="entry name" value="DNA topoisomerase 2"/>
    <property type="match status" value="1"/>
</dbReference>
<dbReference type="GO" id="GO:0003677">
    <property type="term" value="F:DNA binding"/>
    <property type="evidence" value="ECO:0007669"/>
    <property type="project" value="UniProtKB-UniRule"/>
</dbReference>
<dbReference type="InterPro" id="IPR018522">
    <property type="entry name" value="TopoIIA_CS"/>
</dbReference>
<comment type="similarity">
    <text evidence="4 15">Belongs to the type II topoisomerase family.</text>
</comment>
<dbReference type="InterPro" id="IPR013506">
    <property type="entry name" value="Topo_IIA_bsu_dom2"/>
</dbReference>
<dbReference type="SMART" id="SM00387">
    <property type="entry name" value="HATPase_c"/>
    <property type="match status" value="1"/>
</dbReference>
<dbReference type="PROSITE" id="PS52040">
    <property type="entry name" value="TOPO_IIA"/>
    <property type="match status" value="1"/>
</dbReference>
<dbReference type="SMART" id="SM00434">
    <property type="entry name" value="TOP4c"/>
    <property type="match status" value="1"/>
</dbReference>
<dbReference type="InterPro" id="IPR050634">
    <property type="entry name" value="DNA_Topoisomerase_II"/>
</dbReference>
<keyword evidence="12 14" id="KW-0238">DNA-binding</keyword>
<evidence type="ECO:0000256" key="16">
    <source>
        <dbReference type="SAM" id="MobiDB-lite"/>
    </source>
</evidence>
<feature type="compositionally biased region" description="Low complexity" evidence="16">
    <location>
        <begin position="18"/>
        <end position="41"/>
    </location>
</feature>
<dbReference type="InterPro" id="IPR013760">
    <property type="entry name" value="Topo_IIA-like_dom_sf"/>
</dbReference>
<dbReference type="PANTHER" id="PTHR10169">
    <property type="entry name" value="DNA TOPOISOMERASE/GYRASE"/>
    <property type="match status" value="1"/>
</dbReference>
<feature type="compositionally biased region" description="Low complexity" evidence="16">
    <location>
        <begin position="1426"/>
        <end position="1456"/>
    </location>
</feature>
<dbReference type="InterPro" id="IPR013757">
    <property type="entry name" value="Topo_IIA_A_a_sf"/>
</dbReference>
<dbReference type="InterPro" id="IPR003594">
    <property type="entry name" value="HATPase_dom"/>
</dbReference>
<dbReference type="PRINTS" id="PR01158">
    <property type="entry name" value="TOPISMRASEII"/>
</dbReference>
<accession>A0A9W8BEI5</accession>
<feature type="region of interest" description="Disordered" evidence="16">
    <location>
        <begin position="1113"/>
        <end position="1132"/>
    </location>
</feature>
<evidence type="ECO:0000256" key="4">
    <source>
        <dbReference type="ARBA" id="ARBA00011080"/>
    </source>
</evidence>
<dbReference type="Gene3D" id="1.10.268.10">
    <property type="entry name" value="Topoisomerase, domain 3"/>
    <property type="match status" value="1"/>
</dbReference>
<dbReference type="Pfam" id="PF16898">
    <property type="entry name" value="TOPRIM_C"/>
    <property type="match status" value="1"/>
</dbReference>
<dbReference type="GO" id="GO:0000819">
    <property type="term" value="P:sister chromatid segregation"/>
    <property type="evidence" value="ECO:0007669"/>
    <property type="project" value="TreeGrafter"/>
</dbReference>
<dbReference type="InterPro" id="IPR034157">
    <property type="entry name" value="TOPRIM_TopoII"/>
</dbReference>
<dbReference type="PROSITE" id="PS50880">
    <property type="entry name" value="TOPRIM"/>
    <property type="match status" value="1"/>
</dbReference>
<evidence type="ECO:0000256" key="15">
    <source>
        <dbReference type="RuleBase" id="RU362094"/>
    </source>
</evidence>
<dbReference type="CDD" id="cd00187">
    <property type="entry name" value="TOP4c"/>
    <property type="match status" value="1"/>
</dbReference>
<evidence type="ECO:0000256" key="3">
    <source>
        <dbReference type="ARBA" id="ARBA00001946"/>
    </source>
</evidence>
<dbReference type="InterPro" id="IPR031660">
    <property type="entry name" value="TOPRIM_C"/>
</dbReference>
<evidence type="ECO:0000256" key="1">
    <source>
        <dbReference type="ARBA" id="ARBA00000185"/>
    </source>
</evidence>
<evidence type="ECO:0000259" key="17">
    <source>
        <dbReference type="PROSITE" id="PS50880"/>
    </source>
</evidence>
<feature type="compositionally biased region" description="Basic residues" evidence="16">
    <location>
        <begin position="1215"/>
        <end position="1232"/>
    </location>
</feature>
<feature type="compositionally biased region" description="Acidic residues" evidence="16">
    <location>
        <begin position="1407"/>
        <end position="1425"/>
    </location>
</feature>
<organism evidence="19 20">
    <name type="scientific">Coemansia thaxteri</name>
    <dbReference type="NCBI Taxonomy" id="2663907"/>
    <lineage>
        <taxon>Eukaryota</taxon>
        <taxon>Fungi</taxon>
        <taxon>Fungi incertae sedis</taxon>
        <taxon>Zoopagomycota</taxon>
        <taxon>Kickxellomycotina</taxon>
        <taxon>Kickxellomycetes</taxon>
        <taxon>Kickxellales</taxon>
        <taxon>Kickxellaceae</taxon>
        <taxon>Coemansia</taxon>
    </lineage>
</organism>
<dbReference type="Gene3D" id="3.30.565.10">
    <property type="entry name" value="Histidine kinase-like ATPase, C-terminal domain"/>
    <property type="match status" value="1"/>
</dbReference>
<evidence type="ECO:0000256" key="5">
    <source>
        <dbReference type="ARBA" id="ARBA00012895"/>
    </source>
</evidence>
<comment type="cofactor">
    <cofactor evidence="2">
        <name>Ca(2+)</name>
        <dbReference type="ChEBI" id="CHEBI:29108"/>
    </cofactor>
</comment>
<dbReference type="InterPro" id="IPR001241">
    <property type="entry name" value="Topo_IIA"/>
</dbReference>
<dbReference type="CDD" id="cd03481">
    <property type="entry name" value="TopoIIA_Trans_ScTopoIIA"/>
    <property type="match status" value="1"/>
</dbReference>
<dbReference type="OrthoDB" id="276498at2759"/>
<dbReference type="SUPFAM" id="SSF54211">
    <property type="entry name" value="Ribosomal protein S5 domain 2-like"/>
    <property type="match status" value="1"/>
</dbReference>
<dbReference type="InterPro" id="IPR002205">
    <property type="entry name" value="Topo_IIA_dom_A"/>
</dbReference>
<dbReference type="SMART" id="SM00433">
    <property type="entry name" value="TOP2c"/>
    <property type="match status" value="1"/>
</dbReference>
<evidence type="ECO:0000256" key="6">
    <source>
        <dbReference type="ARBA" id="ARBA00019635"/>
    </source>
</evidence>
<feature type="compositionally biased region" description="Basic and acidic residues" evidence="16">
    <location>
        <begin position="1233"/>
        <end position="1251"/>
    </location>
</feature>
<dbReference type="Gene3D" id="3.30.1490.30">
    <property type="match status" value="1"/>
</dbReference>
<evidence type="ECO:0000313" key="19">
    <source>
        <dbReference type="EMBL" id="KAJ2006092.1"/>
    </source>
</evidence>
<comment type="function">
    <text evidence="15">Control of topological states of DNA by transient breakage and subsequent rejoining of DNA strands. Topoisomerase II makes double-strand breaks.</text>
</comment>
<comment type="caution">
    <text evidence="19">The sequence shown here is derived from an EMBL/GenBank/DDBJ whole genome shotgun (WGS) entry which is preliminary data.</text>
</comment>